<keyword evidence="1" id="KW-0732">Signal</keyword>
<feature type="chain" id="PRO_5021754603" description="DUF5723 domain-containing protein" evidence="1">
    <location>
        <begin position="20"/>
        <end position="435"/>
    </location>
</feature>
<evidence type="ECO:0000313" key="4">
    <source>
        <dbReference type="Proteomes" id="UP000320300"/>
    </source>
</evidence>
<evidence type="ECO:0000259" key="2">
    <source>
        <dbReference type="Pfam" id="PF18990"/>
    </source>
</evidence>
<organism evidence="3 4">
    <name type="scientific">Pedobacter westerhofensis</name>
    <dbReference type="NCBI Taxonomy" id="425512"/>
    <lineage>
        <taxon>Bacteria</taxon>
        <taxon>Pseudomonadati</taxon>
        <taxon>Bacteroidota</taxon>
        <taxon>Sphingobacteriia</taxon>
        <taxon>Sphingobacteriales</taxon>
        <taxon>Sphingobacteriaceae</taxon>
        <taxon>Pedobacter</taxon>
    </lineage>
</organism>
<gene>
    <name evidence="3" type="ORF">SAMN06265348_103137</name>
</gene>
<keyword evidence="4" id="KW-1185">Reference proteome</keyword>
<feature type="domain" description="DUF5723" evidence="2">
    <location>
        <begin position="60"/>
        <end position="396"/>
    </location>
</feature>
<evidence type="ECO:0000313" key="3">
    <source>
        <dbReference type="EMBL" id="SMO53189.1"/>
    </source>
</evidence>
<reference evidence="3 4" key="1">
    <citation type="submission" date="2017-05" db="EMBL/GenBank/DDBJ databases">
        <authorList>
            <person name="Varghese N."/>
            <person name="Submissions S."/>
        </authorList>
    </citation>
    <scope>NUCLEOTIDE SEQUENCE [LARGE SCALE GENOMIC DNA]</scope>
    <source>
        <strain evidence="3 4">DSM 19036</strain>
    </source>
</reference>
<dbReference type="AlphaFoldDB" id="A0A521C166"/>
<accession>A0A521C166</accession>
<dbReference type="Pfam" id="PF18990">
    <property type="entry name" value="DUF5723"/>
    <property type="match status" value="1"/>
</dbReference>
<protein>
    <recommendedName>
        <fullName evidence="2">DUF5723 domain-containing protein</fullName>
    </recommendedName>
</protein>
<dbReference type="InterPro" id="IPR043781">
    <property type="entry name" value="DUF5723"/>
</dbReference>
<name>A0A521C166_9SPHI</name>
<sequence>MAKICVYIGLLLISSQLQAQQFGLFNTNTLFDAFENPAQRAFTSDDSRQYASNFLFPTGGFNTSNRGDASYTLQRKLNDGFIDTKNIPVGMNNRNKLYGGSNVYLLTFRMSPFYQNNKELGFSWQIRSDAYANYTNETLVALRNYGRFSTSKDDLFNGDGYGQSYHQFSANYRVDYGDGIAVGLKVGVLSGITYNNADVTQSGLTVSPDHLSVRLTGKYKASFLLTEELDRNTLLPDFKNPGLSVSLGTTYRSASDVFIMANLKDLGFIRWNKNSSSVVLNNDLIVLNAGTAANSKELQRKVVDLLKLKNQRGAFYTATNAKVDFLISKTYNFYTPDLIISKNLFYNGADVVLVNNFKVEEFTISVTPAFNMNQFLLFGVQGLYQTANFELFAGTDNLLKSAVIFNDASYSPKGVIGASLYLGVGIKFGHNAERR</sequence>
<dbReference type="Proteomes" id="UP000320300">
    <property type="component" value="Unassembled WGS sequence"/>
</dbReference>
<dbReference type="EMBL" id="FXTN01000003">
    <property type="protein sequence ID" value="SMO53189.1"/>
    <property type="molecule type" value="Genomic_DNA"/>
</dbReference>
<feature type="signal peptide" evidence="1">
    <location>
        <begin position="1"/>
        <end position="19"/>
    </location>
</feature>
<evidence type="ECO:0000256" key="1">
    <source>
        <dbReference type="SAM" id="SignalP"/>
    </source>
</evidence>
<dbReference type="RefSeq" id="WP_142527350.1">
    <property type="nucleotide sequence ID" value="NZ_CBCSJO010000004.1"/>
</dbReference>
<proteinExistence type="predicted"/>
<dbReference type="OrthoDB" id="783295at2"/>